<gene>
    <name evidence="2" type="ORF">COX24_00565</name>
</gene>
<dbReference type="InterPro" id="IPR002831">
    <property type="entry name" value="Tscrpt_reg_TrmB_N"/>
</dbReference>
<dbReference type="InterPro" id="IPR051797">
    <property type="entry name" value="TrmB-like"/>
</dbReference>
<dbReference type="PANTHER" id="PTHR34293">
    <property type="entry name" value="HTH-TYPE TRANSCRIPTIONAL REGULATOR TRMBL2"/>
    <property type="match status" value="1"/>
</dbReference>
<dbReference type="InterPro" id="IPR036390">
    <property type="entry name" value="WH_DNA-bd_sf"/>
</dbReference>
<accession>A0A2G9ZFQ0</accession>
<dbReference type="SUPFAM" id="SSF46785">
    <property type="entry name" value="Winged helix' DNA-binding domain"/>
    <property type="match status" value="1"/>
</dbReference>
<comment type="caution">
    <text evidence="2">The sequence shown here is derived from an EMBL/GenBank/DDBJ whole genome shotgun (WGS) entry which is preliminary data.</text>
</comment>
<dbReference type="Gene3D" id="1.10.10.10">
    <property type="entry name" value="Winged helix-like DNA-binding domain superfamily/Winged helix DNA-binding domain"/>
    <property type="match status" value="1"/>
</dbReference>
<dbReference type="PANTHER" id="PTHR34293:SF1">
    <property type="entry name" value="HTH-TYPE TRANSCRIPTIONAL REGULATOR TRMBL2"/>
    <property type="match status" value="1"/>
</dbReference>
<dbReference type="Proteomes" id="UP000230447">
    <property type="component" value="Unassembled WGS sequence"/>
</dbReference>
<protein>
    <recommendedName>
        <fullName evidence="1">Transcription regulator TrmB N-terminal domain-containing protein</fullName>
    </recommendedName>
</protein>
<feature type="domain" description="Transcription regulator TrmB N-terminal" evidence="1">
    <location>
        <begin position="12"/>
        <end position="80"/>
    </location>
</feature>
<evidence type="ECO:0000313" key="3">
    <source>
        <dbReference type="Proteomes" id="UP000230447"/>
    </source>
</evidence>
<sequence length="248" mass="28554">MSSQIITRTKDLEKLGFYKNDATVYLALLELGFCATGLLIKKTGLHRNIVYEALDRLIKQGLVSSVVQKGKKHFRALSPKYILKQEKARFEIAKEVVASLTKLQKKEKQEVVIYEGKEGFQNAHIDVVEQMKNNSAIYVMMAGGKRWYENMENGLKKFDKIRLSKKIKDKIIALESQRKALSKYPRRPLWEVRFLPETFNNPSGISVYDRTTLILVYGSPVLVIMIKNPLVALGFKQQFDILWKIAKK</sequence>
<dbReference type="EMBL" id="PCSB01000012">
    <property type="protein sequence ID" value="PIP31993.1"/>
    <property type="molecule type" value="Genomic_DNA"/>
</dbReference>
<evidence type="ECO:0000313" key="2">
    <source>
        <dbReference type="EMBL" id="PIP31993.1"/>
    </source>
</evidence>
<organism evidence="2 3">
    <name type="scientific">bacterium (Candidatus Gribaldobacteria) CG23_combo_of_CG06-09_8_20_14_all_37_87_8</name>
    <dbReference type="NCBI Taxonomy" id="2014278"/>
    <lineage>
        <taxon>Bacteria</taxon>
        <taxon>Candidatus Gribaldobacteria</taxon>
    </lineage>
</organism>
<evidence type="ECO:0000259" key="1">
    <source>
        <dbReference type="Pfam" id="PF01978"/>
    </source>
</evidence>
<name>A0A2G9ZFQ0_9BACT</name>
<reference evidence="2 3" key="1">
    <citation type="submission" date="2017-09" db="EMBL/GenBank/DDBJ databases">
        <title>Depth-based differentiation of microbial function through sediment-hosted aquifers and enrichment of novel symbionts in the deep terrestrial subsurface.</title>
        <authorList>
            <person name="Probst A.J."/>
            <person name="Ladd B."/>
            <person name="Jarett J.K."/>
            <person name="Geller-Mcgrath D.E."/>
            <person name="Sieber C.M."/>
            <person name="Emerson J.B."/>
            <person name="Anantharaman K."/>
            <person name="Thomas B.C."/>
            <person name="Malmstrom R."/>
            <person name="Stieglmeier M."/>
            <person name="Klingl A."/>
            <person name="Woyke T."/>
            <person name="Ryan C.M."/>
            <person name="Banfield J.F."/>
        </authorList>
    </citation>
    <scope>NUCLEOTIDE SEQUENCE [LARGE SCALE GENOMIC DNA]</scope>
    <source>
        <strain evidence="2">CG23_combo_of_CG06-09_8_20_14_all_37_87_8</strain>
    </source>
</reference>
<proteinExistence type="predicted"/>
<dbReference type="AlphaFoldDB" id="A0A2G9ZFQ0"/>
<dbReference type="Pfam" id="PF01978">
    <property type="entry name" value="TrmB"/>
    <property type="match status" value="1"/>
</dbReference>
<dbReference type="InterPro" id="IPR036388">
    <property type="entry name" value="WH-like_DNA-bd_sf"/>
</dbReference>